<dbReference type="EMBL" id="QNRK01000011">
    <property type="protein sequence ID" value="RBP13844.1"/>
    <property type="molecule type" value="Genomic_DNA"/>
</dbReference>
<dbReference type="OrthoDB" id="9789109at2"/>
<sequence>MSNPFFTIGHSTRSIEAFVALLQQADVRLVVDVRTVPGSRANPQFNRDVLPASLARFQIGYQHMASLGGLRALQRDVSPETNAFWENASFHNYADYAMGEGFRSGLEKLREMGHGARSAVMCAEAVWWRCHRRIIADTLIAAGEEVFHILGDGRIELARLTPAAQPQPNGMLTYPARS</sequence>
<dbReference type="RefSeq" id="WP_113889453.1">
    <property type="nucleotide sequence ID" value="NZ_QNRK01000011.1"/>
</dbReference>
<evidence type="ECO:0000313" key="2">
    <source>
        <dbReference type="Proteomes" id="UP000253529"/>
    </source>
</evidence>
<dbReference type="Pfam" id="PF04343">
    <property type="entry name" value="DUF488"/>
    <property type="match status" value="1"/>
</dbReference>
<gene>
    <name evidence="1" type="ORF">DFR50_111106</name>
</gene>
<dbReference type="Proteomes" id="UP000253529">
    <property type="component" value="Unassembled WGS sequence"/>
</dbReference>
<dbReference type="PIRSF" id="PIRSF024492">
    <property type="entry name" value="UCP024492"/>
    <property type="match status" value="1"/>
</dbReference>
<dbReference type="PANTHER" id="PTHR39337">
    <property type="entry name" value="BLR5642 PROTEIN"/>
    <property type="match status" value="1"/>
</dbReference>
<protein>
    <submittedName>
        <fullName evidence="1">Uncharacterized protein DUF488</fullName>
    </submittedName>
</protein>
<dbReference type="AlphaFoldDB" id="A0A366FGP6"/>
<dbReference type="InterPro" id="IPR007438">
    <property type="entry name" value="DUF488"/>
</dbReference>
<organism evidence="1 2">
    <name type="scientific">Roseiarcus fermentans</name>
    <dbReference type="NCBI Taxonomy" id="1473586"/>
    <lineage>
        <taxon>Bacteria</taxon>
        <taxon>Pseudomonadati</taxon>
        <taxon>Pseudomonadota</taxon>
        <taxon>Alphaproteobacteria</taxon>
        <taxon>Hyphomicrobiales</taxon>
        <taxon>Roseiarcaceae</taxon>
        <taxon>Roseiarcus</taxon>
    </lineage>
</organism>
<evidence type="ECO:0000313" key="1">
    <source>
        <dbReference type="EMBL" id="RBP13844.1"/>
    </source>
</evidence>
<keyword evidence="2" id="KW-1185">Reference proteome</keyword>
<dbReference type="PANTHER" id="PTHR39337:SF1">
    <property type="entry name" value="BLR5642 PROTEIN"/>
    <property type="match status" value="1"/>
</dbReference>
<reference evidence="1 2" key="1">
    <citation type="submission" date="2018-06" db="EMBL/GenBank/DDBJ databases">
        <title>Genomic Encyclopedia of Type Strains, Phase IV (KMG-IV): sequencing the most valuable type-strain genomes for metagenomic binning, comparative biology and taxonomic classification.</title>
        <authorList>
            <person name="Goeker M."/>
        </authorList>
    </citation>
    <scope>NUCLEOTIDE SEQUENCE [LARGE SCALE GENOMIC DNA]</scope>
    <source>
        <strain evidence="1 2">DSM 24875</strain>
    </source>
</reference>
<name>A0A366FGP6_9HYPH</name>
<proteinExistence type="predicted"/>
<dbReference type="InterPro" id="IPR014519">
    <property type="entry name" value="UCP024492"/>
</dbReference>
<accession>A0A366FGP6</accession>
<comment type="caution">
    <text evidence="1">The sequence shown here is derived from an EMBL/GenBank/DDBJ whole genome shotgun (WGS) entry which is preliminary data.</text>
</comment>